<accession>A0A6J6Z481</accession>
<gene>
    <name evidence="6" type="ORF">UFOPK2731_00390</name>
    <name evidence="7" type="ORF">UFOPK3161_00173</name>
    <name evidence="5" type="ORF">UFOPK3962_00022</name>
    <name evidence="8" type="ORF">UFOPK4427_00021</name>
</gene>
<organism evidence="7">
    <name type="scientific">freshwater metagenome</name>
    <dbReference type="NCBI Taxonomy" id="449393"/>
    <lineage>
        <taxon>unclassified sequences</taxon>
        <taxon>metagenomes</taxon>
        <taxon>ecological metagenomes</taxon>
    </lineage>
</organism>
<proteinExistence type="predicted"/>
<dbReference type="Pfam" id="PF00392">
    <property type="entry name" value="GntR"/>
    <property type="match status" value="1"/>
</dbReference>
<dbReference type="SUPFAM" id="SSF64288">
    <property type="entry name" value="Chorismate lyase-like"/>
    <property type="match status" value="1"/>
</dbReference>
<dbReference type="EMBL" id="CAESAH010000001">
    <property type="protein sequence ID" value="CAB4329333.1"/>
    <property type="molecule type" value="Genomic_DNA"/>
</dbReference>
<keyword evidence="2" id="KW-0238">DNA-binding</keyword>
<dbReference type="EMBL" id="CAFBRY010000001">
    <property type="protein sequence ID" value="CAB5133552.1"/>
    <property type="molecule type" value="Genomic_DNA"/>
</dbReference>
<dbReference type="PANTHER" id="PTHR44846:SF1">
    <property type="entry name" value="MANNOSYL-D-GLYCERATE TRANSPORT_METABOLISM SYSTEM REPRESSOR MNGR-RELATED"/>
    <property type="match status" value="1"/>
</dbReference>
<reference evidence="7" key="1">
    <citation type="submission" date="2020-05" db="EMBL/GenBank/DDBJ databases">
        <authorList>
            <person name="Chiriac C."/>
            <person name="Salcher M."/>
            <person name="Ghai R."/>
            <person name="Kavagutti S V."/>
        </authorList>
    </citation>
    <scope>NUCLEOTIDE SEQUENCE</scope>
</reference>
<dbReference type="SUPFAM" id="SSF46785">
    <property type="entry name" value="Winged helix' DNA-binding domain"/>
    <property type="match status" value="1"/>
</dbReference>
<dbReference type="Gene3D" id="1.10.10.10">
    <property type="entry name" value="Winged helix-like DNA-binding domain superfamily/Winged helix DNA-binding domain"/>
    <property type="match status" value="1"/>
</dbReference>
<evidence type="ECO:0000259" key="4">
    <source>
        <dbReference type="PROSITE" id="PS50949"/>
    </source>
</evidence>
<evidence type="ECO:0000256" key="3">
    <source>
        <dbReference type="ARBA" id="ARBA00023163"/>
    </source>
</evidence>
<dbReference type="InterPro" id="IPR011663">
    <property type="entry name" value="UTRA"/>
</dbReference>
<feature type="domain" description="HTH gntR-type" evidence="4">
    <location>
        <begin position="9"/>
        <end position="79"/>
    </location>
</feature>
<dbReference type="PRINTS" id="PR00035">
    <property type="entry name" value="HTHGNTR"/>
</dbReference>
<dbReference type="Pfam" id="PF07702">
    <property type="entry name" value="UTRA"/>
    <property type="match status" value="1"/>
</dbReference>
<keyword evidence="1" id="KW-0805">Transcription regulation</keyword>
<dbReference type="PROSITE" id="PS50949">
    <property type="entry name" value="HTH_GNTR"/>
    <property type="match status" value="1"/>
</dbReference>
<dbReference type="EMBL" id="CAFABC010000002">
    <property type="protein sequence ID" value="CAB4815565.1"/>
    <property type="molecule type" value="Genomic_DNA"/>
</dbReference>
<dbReference type="AlphaFoldDB" id="A0A6J6Z481"/>
<dbReference type="InterPro" id="IPR000524">
    <property type="entry name" value="Tscrpt_reg_HTH_GntR"/>
</dbReference>
<evidence type="ECO:0000313" key="5">
    <source>
        <dbReference type="EMBL" id="CAB4329333.1"/>
    </source>
</evidence>
<dbReference type="GO" id="GO:0045892">
    <property type="term" value="P:negative regulation of DNA-templated transcription"/>
    <property type="evidence" value="ECO:0007669"/>
    <property type="project" value="TreeGrafter"/>
</dbReference>
<dbReference type="SMART" id="SM00866">
    <property type="entry name" value="UTRA"/>
    <property type="match status" value="1"/>
</dbReference>
<dbReference type="InterPro" id="IPR036390">
    <property type="entry name" value="WH_DNA-bd_sf"/>
</dbReference>
<keyword evidence="3" id="KW-0804">Transcription</keyword>
<dbReference type="CDD" id="cd07377">
    <property type="entry name" value="WHTH_GntR"/>
    <property type="match status" value="1"/>
</dbReference>
<dbReference type="GO" id="GO:0003700">
    <property type="term" value="F:DNA-binding transcription factor activity"/>
    <property type="evidence" value="ECO:0007669"/>
    <property type="project" value="InterPro"/>
</dbReference>
<dbReference type="InterPro" id="IPR050679">
    <property type="entry name" value="Bact_HTH_transcr_reg"/>
</dbReference>
<dbReference type="InterPro" id="IPR028978">
    <property type="entry name" value="Chorismate_lyase_/UTRA_dom_sf"/>
</dbReference>
<dbReference type="SMART" id="SM00345">
    <property type="entry name" value="HTH_GNTR"/>
    <property type="match status" value="1"/>
</dbReference>
<evidence type="ECO:0000313" key="6">
    <source>
        <dbReference type="EMBL" id="CAB4724080.1"/>
    </source>
</evidence>
<dbReference type="GO" id="GO:0003677">
    <property type="term" value="F:DNA binding"/>
    <property type="evidence" value="ECO:0007669"/>
    <property type="project" value="UniProtKB-KW"/>
</dbReference>
<evidence type="ECO:0000313" key="8">
    <source>
        <dbReference type="EMBL" id="CAB5133552.1"/>
    </source>
</evidence>
<dbReference type="InterPro" id="IPR036388">
    <property type="entry name" value="WH-like_DNA-bd_sf"/>
</dbReference>
<dbReference type="PANTHER" id="PTHR44846">
    <property type="entry name" value="MANNOSYL-D-GLYCERATE TRANSPORT/METABOLISM SYSTEM REPRESSOR MNGR-RELATED"/>
    <property type="match status" value="1"/>
</dbReference>
<evidence type="ECO:0000256" key="1">
    <source>
        <dbReference type="ARBA" id="ARBA00023015"/>
    </source>
</evidence>
<evidence type="ECO:0000313" key="7">
    <source>
        <dbReference type="EMBL" id="CAB4815565.1"/>
    </source>
</evidence>
<sequence length="258" mass="28411">MKSPTKKKTLKVEHRYQEIEDWLRAKVARGKIGDAIPSEVDIATKFSVSRMTARHAVMNLMREGLVDRKRGAGTFVAEQPLHRREGVLLSFSEDMARRGLTPSSIMISGKLEIPGKNDLAALKVQKNSKCVVVKRIRMADGVPLAIERVALVPAAVDVLKFDLVNGSLHEALRHIDLSPIVANGWLSARVANAAESKYLQIPIKTPLLVETRIIEDKSGNPLEFTETAYVATRYVIDIKLNCAPAFIAPFNAAPIDPA</sequence>
<name>A0A6J6Z481_9ZZZZ</name>
<evidence type="ECO:0000256" key="2">
    <source>
        <dbReference type="ARBA" id="ARBA00023125"/>
    </source>
</evidence>
<dbReference type="EMBL" id="CAEZYO010000007">
    <property type="protein sequence ID" value="CAB4724080.1"/>
    <property type="molecule type" value="Genomic_DNA"/>
</dbReference>
<dbReference type="Gene3D" id="3.40.1410.10">
    <property type="entry name" value="Chorismate lyase-like"/>
    <property type="match status" value="1"/>
</dbReference>
<protein>
    <submittedName>
        <fullName evidence="7">Unannotated protein</fullName>
    </submittedName>
</protein>